<dbReference type="GO" id="GO:0016491">
    <property type="term" value="F:oxidoreductase activity"/>
    <property type="evidence" value="ECO:0007669"/>
    <property type="project" value="UniProtKB-KW"/>
</dbReference>
<dbReference type="Gene3D" id="3.40.50.720">
    <property type="entry name" value="NAD(P)-binding Rossmann-like Domain"/>
    <property type="match status" value="1"/>
</dbReference>
<dbReference type="AlphaFoldDB" id="A0A8K0QT10"/>
<dbReference type="OrthoDB" id="9974981at2759"/>
<protein>
    <recommendedName>
        <fullName evidence="4">NAD(P)-binding domain-containing protein</fullName>
    </recommendedName>
</protein>
<dbReference type="Proteomes" id="UP000813461">
    <property type="component" value="Unassembled WGS sequence"/>
</dbReference>
<dbReference type="PANTHER" id="PTHR47706:SF1">
    <property type="entry name" value="CIPA-LIKE, PUTATIVE (AFU_ORTHOLOGUE AFUA_1G12460)-RELATED"/>
    <property type="match status" value="1"/>
</dbReference>
<dbReference type="InterPro" id="IPR016040">
    <property type="entry name" value="NAD(P)-bd_dom"/>
</dbReference>
<reference evidence="5" key="1">
    <citation type="journal article" date="2021" name="Nat. Commun.">
        <title>Genetic determinants of endophytism in the Arabidopsis root mycobiome.</title>
        <authorList>
            <person name="Mesny F."/>
            <person name="Miyauchi S."/>
            <person name="Thiergart T."/>
            <person name="Pickel B."/>
            <person name="Atanasova L."/>
            <person name="Karlsson M."/>
            <person name="Huettel B."/>
            <person name="Barry K.W."/>
            <person name="Haridas S."/>
            <person name="Chen C."/>
            <person name="Bauer D."/>
            <person name="Andreopoulos W."/>
            <person name="Pangilinan J."/>
            <person name="LaButti K."/>
            <person name="Riley R."/>
            <person name="Lipzen A."/>
            <person name="Clum A."/>
            <person name="Drula E."/>
            <person name="Henrissat B."/>
            <person name="Kohler A."/>
            <person name="Grigoriev I.V."/>
            <person name="Martin F.M."/>
            <person name="Hacquard S."/>
        </authorList>
    </citation>
    <scope>NUCLEOTIDE SEQUENCE</scope>
    <source>
        <strain evidence="5">MPI-SDFR-AT-0120</strain>
    </source>
</reference>
<name>A0A8K0QT10_9PLEO</name>
<evidence type="ECO:0000256" key="2">
    <source>
        <dbReference type="ARBA" id="ARBA00022857"/>
    </source>
</evidence>
<keyword evidence="6" id="KW-1185">Reference proteome</keyword>
<dbReference type="EMBL" id="JAGMVJ010000032">
    <property type="protein sequence ID" value="KAH7068572.1"/>
    <property type="molecule type" value="Genomic_DNA"/>
</dbReference>
<dbReference type="PANTHER" id="PTHR47706">
    <property type="entry name" value="NMRA-LIKE FAMILY PROTEIN"/>
    <property type="match status" value="1"/>
</dbReference>
<gene>
    <name evidence="5" type="ORF">FB567DRAFT_565254</name>
</gene>
<dbReference type="SUPFAM" id="SSF51735">
    <property type="entry name" value="NAD(P)-binding Rossmann-fold domains"/>
    <property type="match status" value="1"/>
</dbReference>
<evidence type="ECO:0000256" key="1">
    <source>
        <dbReference type="ARBA" id="ARBA00005725"/>
    </source>
</evidence>
<sequence>MSPFKNITLVGKGSLGSAVLVALVDAGFTVQLLSRSNTVSNVPSTIKVVQVDYTSLADLTTSLRGQDVLISTVGAAGIPGQKVLIDAAIQAGVKRFIPSDFGSLTTDPAAQHLPPHITMVEIQNYLKAKADAGLIEYTILSIGAFTEFLVHGSKANTNVQLWAGGNQKFSSTSLSGIGKVIVGTLNNPEGTKNRNIRVHEIAVTQALLLRLAKKYAPPETEWNITDIVDVEAEYKEGEEAAASEPTIPNMIRLLTGMLMSGKYQAFYEPTDNDLVGLKLRSEEDLDAMFKQAYGDGNVATA</sequence>
<accession>A0A8K0QT10</accession>
<feature type="domain" description="NAD(P)-binding" evidence="4">
    <location>
        <begin position="12"/>
        <end position="188"/>
    </location>
</feature>
<evidence type="ECO:0000256" key="3">
    <source>
        <dbReference type="ARBA" id="ARBA00023002"/>
    </source>
</evidence>
<comment type="caution">
    <text evidence="5">The sequence shown here is derived from an EMBL/GenBank/DDBJ whole genome shotgun (WGS) entry which is preliminary data.</text>
</comment>
<evidence type="ECO:0000313" key="6">
    <source>
        <dbReference type="Proteomes" id="UP000813461"/>
    </source>
</evidence>
<keyword evidence="3" id="KW-0560">Oxidoreductase</keyword>
<comment type="similarity">
    <text evidence="1">Belongs to the NmrA-type oxidoreductase family. Isoflavone reductase subfamily.</text>
</comment>
<evidence type="ECO:0000313" key="5">
    <source>
        <dbReference type="EMBL" id="KAH7068572.1"/>
    </source>
</evidence>
<dbReference type="CDD" id="cd05259">
    <property type="entry name" value="PCBER_SDR_a"/>
    <property type="match status" value="1"/>
</dbReference>
<dbReference type="Gene3D" id="3.90.25.10">
    <property type="entry name" value="UDP-galactose 4-epimerase, domain 1"/>
    <property type="match status" value="1"/>
</dbReference>
<organism evidence="5 6">
    <name type="scientific">Paraphoma chrysanthemicola</name>
    <dbReference type="NCBI Taxonomy" id="798071"/>
    <lineage>
        <taxon>Eukaryota</taxon>
        <taxon>Fungi</taxon>
        <taxon>Dikarya</taxon>
        <taxon>Ascomycota</taxon>
        <taxon>Pezizomycotina</taxon>
        <taxon>Dothideomycetes</taxon>
        <taxon>Pleosporomycetidae</taxon>
        <taxon>Pleosporales</taxon>
        <taxon>Pleosporineae</taxon>
        <taxon>Phaeosphaeriaceae</taxon>
        <taxon>Paraphoma</taxon>
    </lineage>
</organism>
<keyword evidence="2" id="KW-0521">NADP</keyword>
<proteinExistence type="inferred from homology"/>
<dbReference type="InterPro" id="IPR051609">
    <property type="entry name" value="NmrA/Isoflavone_reductase-like"/>
</dbReference>
<evidence type="ECO:0000259" key="4">
    <source>
        <dbReference type="Pfam" id="PF13460"/>
    </source>
</evidence>
<dbReference type="InterPro" id="IPR045312">
    <property type="entry name" value="PCBER-like"/>
</dbReference>
<dbReference type="InterPro" id="IPR036291">
    <property type="entry name" value="NAD(P)-bd_dom_sf"/>
</dbReference>
<dbReference type="Pfam" id="PF13460">
    <property type="entry name" value="NAD_binding_10"/>
    <property type="match status" value="1"/>
</dbReference>